<feature type="non-terminal residue" evidence="4">
    <location>
        <position position="1"/>
    </location>
</feature>
<dbReference type="Proteomes" id="UP001189429">
    <property type="component" value="Unassembled WGS sequence"/>
</dbReference>
<dbReference type="SUPFAM" id="SSF53098">
    <property type="entry name" value="Ribonuclease H-like"/>
    <property type="match status" value="1"/>
</dbReference>
<comment type="caution">
    <text evidence="4">The sequence shown here is derived from an EMBL/GenBank/DDBJ whole genome shotgun (WGS) entry which is preliminary data.</text>
</comment>
<feature type="compositionally biased region" description="Low complexity" evidence="2">
    <location>
        <begin position="23"/>
        <end position="37"/>
    </location>
</feature>
<organism evidence="4 5">
    <name type="scientific">Prorocentrum cordatum</name>
    <dbReference type="NCBI Taxonomy" id="2364126"/>
    <lineage>
        <taxon>Eukaryota</taxon>
        <taxon>Sar</taxon>
        <taxon>Alveolata</taxon>
        <taxon>Dinophyceae</taxon>
        <taxon>Prorocentrales</taxon>
        <taxon>Prorocentraceae</taxon>
        <taxon>Prorocentrum</taxon>
    </lineage>
</organism>
<feature type="domain" description="RNase H type-1" evidence="3">
    <location>
        <begin position="1106"/>
        <end position="1261"/>
    </location>
</feature>
<dbReference type="EMBL" id="CAUYUJ010019136">
    <property type="protein sequence ID" value="CAK0888817.1"/>
    <property type="molecule type" value="Genomic_DNA"/>
</dbReference>
<dbReference type="InterPro" id="IPR012337">
    <property type="entry name" value="RNaseH-like_sf"/>
</dbReference>
<sequence length="1328" mass="147801">AAPRTSSVVTYQWQQNKRKRTPKQQGQRQQQRWTQPWAKGWWTQPAQWPALATAPRPRAAVHAPAANHVEDLARLCEKLHKEGVVDQELLAAVQSAKDKAAQAAEAAKPDKGLDDQPRVVQNKITHKERTVARAAEYVEETRKVLADAQASFKAAEQAAQERADELRALTEKRVVLLQEMAAKASEITGMAKEDSEFMQAYNELKDAQRKAHESERALREKYKDHFASIPASGGPPAEPEATDPMDLDAAEQEKLFEDWCKGTGVDKDVMAQNMGQPWANEECEGHENLREGIEIYTANCNAWAKGVAFVDEYIAKPSCILGQEHRLDDNWKEEVQAATCKRARAIAMTPSATGARGGRSAGTYIMVPKSIGLTYAYGQQERDCSPAGVRGRICAARCPLWDTGGVLLVSAYMWTGEGLSERNLLILDRIGELTEMHAVPWILGMDAQLEPHTLHESGWFQDVGGVLHSTGNVTCDGIGGGREIDYFVVAKGLSPALSQVERVEDSEVPPHWPVRMRSLKQPREAKVLRFIKPRAFPMALPVGCAPQPQQWPPWPTNHTGRLDQEDLDNYWRKISRKAEEELMGICQIPEEERPRYRGRGDSPETVLTPLLGPRARDGVGQTVETTAWRWAANRLKDGSKDAAGLLHRMARWRHAERPSAPIANYKKDALELLDGQTLGIQALVDLAEYILHYVHWPTQVELLAYFLVPKPHEDQINVAVVKDLSRAFEHVTMGRLWEHGRKLGMPEQVLHFMIFIFAVERAVTLDDMVASTRMRTWSAAAEGSRGGTRALKCFTIILLDMAVVREAKESSMAYIQAAEAEGLPLSLTTHKNGVTEKGKSYVYTAGKQAKAKFKLWAKDWGLAIQEDGIQLGVDFTGGVGAQRRPKQQERGEVMVNRGTKLNILKKQGASLGTAKVAKLGFLPSMRCGVACIGVQVPLHTVAPKTIRYKLERAIERQVLTKWANEKGITEEAPMPFLEPVRALLKKRRWAAHQGAIKAYVGQDYCTQAKLQQRGTVADGMCQQCTRAQGTQRHRFGRCEAHEESRTKLADKHAGIVQRMAGTGESLLLNCGLVAHPIQDVEGDTRIEQYHSVNAEGDSVDEDDVMPFIPGVCFTDGSGKGVNMLKGYGWGYMRFEVPAEEGQYTTLGGAYGSMPGVRADLSVGRAELQAIWYALRRATAPTTLVTGYEMAVRGMRRGRLWCTAPQRSSCDIWMRICNVVDGTFQNMNGLTVMHVRAHGRGQNAFHVRGNRIADELAVKGAQLAMPPQWQIDAWLDRWKTVQQVVDYVADMAVEVGDFGDVVLPTKEEARAQRRREAQLRGRQPEAEET</sequence>
<dbReference type="Gene3D" id="3.30.420.10">
    <property type="entry name" value="Ribonuclease H-like superfamily/Ribonuclease H"/>
    <property type="match status" value="1"/>
</dbReference>
<reference evidence="4" key="1">
    <citation type="submission" date="2023-10" db="EMBL/GenBank/DDBJ databases">
        <authorList>
            <person name="Chen Y."/>
            <person name="Shah S."/>
            <person name="Dougan E. K."/>
            <person name="Thang M."/>
            <person name="Chan C."/>
        </authorList>
    </citation>
    <scope>NUCLEOTIDE SEQUENCE [LARGE SCALE GENOMIC DNA]</scope>
</reference>
<evidence type="ECO:0000259" key="3">
    <source>
        <dbReference type="PROSITE" id="PS50879"/>
    </source>
</evidence>
<gene>
    <name evidence="4" type="ORF">PCOR1329_LOCUS69532</name>
</gene>
<evidence type="ECO:0000256" key="1">
    <source>
        <dbReference type="SAM" id="Coils"/>
    </source>
</evidence>
<name>A0ABN9WU08_9DINO</name>
<feature type="region of interest" description="Disordered" evidence="2">
    <location>
        <begin position="1308"/>
        <end position="1328"/>
    </location>
</feature>
<evidence type="ECO:0000256" key="2">
    <source>
        <dbReference type="SAM" id="MobiDB-lite"/>
    </source>
</evidence>
<evidence type="ECO:0000313" key="5">
    <source>
        <dbReference type="Proteomes" id="UP001189429"/>
    </source>
</evidence>
<dbReference type="InterPro" id="IPR036397">
    <property type="entry name" value="RNaseH_sf"/>
</dbReference>
<feature type="non-terminal residue" evidence="4">
    <location>
        <position position="1328"/>
    </location>
</feature>
<accession>A0ABN9WU08</accession>
<feature type="region of interest" description="Disordered" evidence="2">
    <location>
        <begin position="1"/>
        <end position="37"/>
    </location>
</feature>
<keyword evidence="5" id="KW-1185">Reference proteome</keyword>
<feature type="compositionally biased region" description="Polar residues" evidence="2">
    <location>
        <begin position="1"/>
        <end position="15"/>
    </location>
</feature>
<keyword evidence="1" id="KW-0175">Coiled coil</keyword>
<feature type="coiled-coil region" evidence="1">
    <location>
        <begin position="138"/>
        <end position="224"/>
    </location>
</feature>
<dbReference type="InterPro" id="IPR002156">
    <property type="entry name" value="RNaseH_domain"/>
</dbReference>
<dbReference type="PROSITE" id="PS50879">
    <property type="entry name" value="RNASE_H_1"/>
    <property type="match status" value="1"/>
</dbReference>
<feature type="region of interest" description="Disordered" evidence="2">
    <location>
        <begin position="594"/>
        <end position="618"/>
    </location>
</feature>
<proteinExistence type="predicted"/>
<protein>
    <recommendedName>
        <fullName evidence="3">RNase H type-1 domain-containing protein</fullName>
    </recommendedName>
</protein>
<evidence type="ECO:0000313" key="4">
    <source>
        <dbReference type="EMBL" id="CAK0888817.1"/>
    </source>
</evidence>